<gene>
    <name evidence="2" type="ORF">BKA67DRAFT_576688</name>
</gene>
<dbReference type="GeneID" id="70132479"/>
<evidence type="ECO:0000313" key="2">
    <source>
        <dbReference type="EMBL" id="KAH6649069.1"/>
    </source>
</evidence>
<feature type="transmembrane region" description="Helical" evidence="1">
    <location>
        <begin position="133"/>
        <end position="153"/>
    </location>
</feature>
<organism evidence="2 3">
    <name type="scientific">Truncatella angustata</name>
    <dbReference type="NCBI Taxonomy" id="152316"/>
    <lineage>
        <taxon>Eukaryota</taxon>
        <taxon>Fungi</taxon>
        <taxon>Dikarya</taxon>
        <taxon>Ascomycota</taxon>
        <taxon>Pezizomycotina</taxon>
        <taxon>Sordariomycetes</taxon>
        <taxon>Xylariomycetidae</taxon>
        <taxon>Amphisphaeriales</taxon>
        <taxon>Sporocadaceae</taxon>
        <taxon>Truncatella</taxon>
    </lineage>
</organism>
<sequence>MSESEKSYMSSSSLVLGLSPILLSSIGPTVSEIGLLSLRRPILSLLLTFGTVGVYPSRILSYMEDSALDIIAEPTTLAVFLNKTLVHDTIRRRATAISVAQYVMVALAVFNVTYTSWQLGVATVLNFVCQSSFMPLIWTTLPVFIHLPAALALRANKKAPAAVSTSSEPARAMNGSKSLVWSSLTSEVALYALREEPLDLDALRPTPRLIFWHWVATVFSFVHVLVGIIIFSSLLLTMTTDAAIILLRYAASALACRLIIVFELAGFRWSRARRRNVNG</sequence>
<evidence type="ECO:0000313" key="3">
    <source>
        <dbReference type="Proteomes" id="UP000758603"/>
    </source>
</evidence>
<name>A0A9P8UFR2_9PEZI</name>
<dbReference type="RefSeq" id="XP_045955576.1">
    <property type="nucleotide sequence ID" value="XM_046103587.1"/>
</dbReference>
<dbReference type="Proteomes" id="UP000758603">
    <property type="component" value="Unassembled WGS sequence"/>
</dbReference>
<comment type="caution">
    <text evidence="2">The sequence shown here is derived from an EMBL/GenBank/DDBJ whole genome shotgun (WGS) entry which is preliminary data.</text>
</comment>
<dbReference type="OrthoDB" id="4766840at2759"/>
<keyword evidence="1" id="KW-1133">Transmembrane helix</keyword>
<protein>
    <submittedName>
        <fullName evidence="2">Uncharacterized protein</fullName>
    </submittedName>
</protein>
<keyword evidence="3" id="KW-1185">Reference proteome</keyword>
<accession>A0A9P8UFR2</accession>
<feature type="transmembrane region" description="Helical" evidence="1">
    <location>
        <begin position="94"/>
        <end position="113"/>
    </location>
</feature>
<evidence type="ECO:0000256" key="1">
    <source>
        <dbReference type="SAM" id="Phobius"/>
    </source>
</evidence>
<keyword evidence="1" id="KW-0812">Transmembrane</keyword>
<feature type="transmembrane region" description="Helical" evidence="1">
    <location>
        <begin position="242"/>
        <end position="265"/>
    </location>
</feature>
<dbReference type="AlphaFoldDB" id="A0A9P8UFR2"/>
<dbReference type="EMBL" id="JAGPXC010000007">
    <property type="protein sequence ID" value="KAH6649069.1"/>
    <property type="molecule type" value="Genomic_DNA"/>
</dbReference>
<reference evidence="2" key="1">
    <citation type="journal article" date="2021" name="Nat. Commun.">
        <title>Genetic determinants of endophytism in the Arabidopsis root mycobiome.</title>
        <authorList>
            <person name="Mesny F."/>
            <person name="Miyauchi S."/>
            <person name="Thiergart T."/>
            <person name="Pickel B."/>
            <person name="Atanasova L."/>
            <person name="Karlsson M."/>
            <person name="Huettel B."/>
            <person name="Barry K.W."/>
            <person name="Haridas S."/>
            <person name="Chen C."/>
            <person name="Bauer D."/>
            <person name="Andreopoulos W."/>
            <person name="Pangilinan J."/>
            <person name="LaButti K."/>
            <person name="Riley R."/>
            <person name="Lipzen A."/>
            <person name="Clum A."/>
            <person name="Drula E."/>
            <person name="Henrissat B."/>
            <person name="Kohler A."/>
            <person name="Grigoriev I.V."/>
            <person name="Martin F.M."/>
            <person name="Hacquard S."/>
        </authorList>
    </citation>
    <scope>NUCLEOTIDE SEQUENCE</scope>
    <source>
        <strain evidence="2">MPI-SDFR-AT-0073</strain>
    </source>
</reference>
<proteinExistence type="predicted"/>
<keyword evidence="1" id="KW-0472">Membrane</keyword>
<feature type="transmembrane region" description="Helical" evidence="1">
    <location>
        <begin position="211"/>
        <end position="236"/>
    </location>
</feature>